<evidence type="ECO:0000313" key="5">
    <source>
        <dbReference type="EMBL" id="KAG8080814.1"/>
    </source>
</evidence>
<evidence type="ECO:0000256" key="3">
    <source>
        <dbReference type="ARBA" id="ARBA00023136"/>
    </source>
</evidence>
<evidence type="ECO:0000256" key="1">
    <source>
        <dbReference type="ARBA" id="ARBA00022692"/>
    </source>
</evidence>
<comment type="caution">
    <text evidence="5">The sequence shown here is derived from an EMBL/GenBank/DDBJ whole genome shotgun (WGS) entry which is preliminary data.</text>
</comment>
<dbReference type="GO" id="GO:0022857">
    <property type="term" value="F:transmembrane transporter activity"/>
    <property type="evidence" value="ECO:0007669"/>
    <property type="project" value="InterPro"/>
</dbReference>
<dbReference type="InterPro" id="IPR030184">
    <property type="entry name" value="WAT1-related"/>
</dbReference>
<evidence type="ECO:0000313" key="6">
    <source>
        <dbReference type="Proteomes" id="UP000729402"/>
    </source>
</evidence>
<sequence>MGLHYYGLRATNAAYTVNSLNLIPVVTFIIAAIFRLEKLRLRTIPGTMKVIGTAICIGDTMLIGLYKGKLLHLWPTHLLKQAQLQAMGSDASPSAAGNHNDMLVGTLFLCGSCLSYAFWFTILCWDR</sequence>
<evidence type="ECO:0000256" key="4">
    <source>
        <dbReference type="SAM" id="Phobius"/>
    </source>
</evidence>
<dbReference type="AlphaFoldDB" id="A0A8J5TG76"/>
<gene>
    <name evidence="5" type="ORF">GUJ93_ZPchr0007g3811</name>
</gene>
<accession>A0A8J5TG76</accession>
<proteinExistence type="predicted"/>
<keyword evidence="6" id="KW-1185">Reference proteome</keyword>
<dbReference type="EMBL" id="JAAALK010000282">
    <property type="protein sequence ID" value="KAG8080814.1"/>
    <property type="molecule type" value="Genomic_DNA"/>
</dbReference>
<dbReference type="OrthoDB" id="616569at2759"/>
<feature type="transmembrane region" description="Helical" evidence="4">
    <location>
        <begin position="102"/>
        <end position="125"/>
    </location>
</feature>
<evidence type="ECO:0008006" key="7">
    <source>
        <dbReference type="Google" id="ProtNLM"/>
    </source>
</evidence>
<dbReference type="PANTHER" id="PTHR31218">
    <property type="entry name" value="WAT1-RELATED PROTEIN"/>
    <property type="match status" value="1"/>
</dbReference>
<feature type="transmembrane region" description="Helical" evidence="4">
    <location>
        <begin position="46"/>
        <end position="66"/>
    </location>
</feature>
<dbReference type="GO" id="GO:0016020">
    <property type="term" value="C:membrane"/>
    <property type="evidence" value="ECO:0007669"/>
    <property type="project" value="InterPro"/>
</dbReference>
<protein>
    <recommendedName>
        <fullName evidence="7">WAT1-related protein</fullName>
    </recommendedName>
</protein>
<keyword evidence="1 4" id="KW-0812">Transmembrane</keyword>
<keyword evidence="2 4" id="KW-1133">Transmembrane helix</keyword>
<reference evidence="5" key="1">
    <citation type="journal article" date="2021" name="bioRxiv">
        <title>Whole Genome Assembly and Annotation of Northern Wild Rice, Zizania palustris L., Supports a Whole Genome Duplication in the Zizania Genus.</title>
        <authorList>
            <person name="Haas M."/>
            <person name="Kono T."/>
            <person name="Macchietto M."/>
            <person name="Millas R."/>
            <person name="McGilp L."/>
            <person name="Shao M."/>
            <person name="Duquette J."/>
            <person name="Hirsch C.N."/>
            <person name="Kimball J."/>
        </authorList>
    </citation>
    <scope>NUCLEOTIDE SEQUENCE</scope>
    <source>
        <tissue evidence="5">Fresh leaf tissue</tissue>
    </source>
</reference>
<name>A0A8J5TG76_ZIZPA</name>
<evidence type="ECO:0000256" key="2">
    <source>
        <dbReference type="ARBA" id="ARBA00022989"/>
    </source>
</evidence>
<organism evidence="5 6">
    <name type="scientific">Zizania palustris</name>
    <name type="common">Northern wild rice</name>
    <dbReference type="NCBI Taxonomy" id="103762"/>
    <lineage>
        <taxon>Eukaryota</taxon>
        <taxon>Viridiplantae</taxon>
        <taxon>Streptophyta</taxon>
        <taxon>Embryophyta</taxon>
        <taxon>Tracheophyta</taxon>
        <taxon>Spermatophyta</taxon>
        <taxon>Magnoliopsida</taxon>
        <taxon>Liliopsida</taxon>
        <taxon>Poales</taxon>
        <taxon>Poaceae</taxon>
        <taxon>BOP clade</taxon>
        <taxon>Oryzoideae</taxon>
        <taxon>Oryzeae</taxon>
        <taxon>Zizaniinae</taxon>
        <taxon>Zizania</taxon>
    </lineage>
</organism>
<feature type="transmembrane region" description="Helical" evidence="4">
    <location>
        <begin position="12"/>
        <end position="34"/>
    </location>
</feature>
<reference evidence="5" key="2">
    <citation type="submission" date="2021-02" db="EMBL/GenBank/DDBJ databases">
        <authorList>
            <person name="Kimball J.A."/>
            <person name="Haas M.W."/>
            <person name="Macchietto M."/>
            <person name="Kono T."/>
            <person name="Duquette J."/>
            <person name="Shao M."/>
        </authorList>
    </citation>
    <scope>NUCLEOTIDE SEQUENCE</scope>
    <source>
        <tissue evidence="5">Fresh leaf tissue</tissue>
    </source>
</reference>
<dbReference type="Proteomes" id="UP000729402">
    <property type="component" value="Unassembled WGS sequence"/>
</dbReference>
<keyword evidence="3 4" id="KW-0472">Membrane</keyword>